<dbReference type="Gene3D" id="3.90.70.10">
    <property type="entry name" value="Cysteine proteinases"/>
    <property type="match status" value="2"/>
</dbReference>
<dbReference type="InterPro" id="IPR038765">
    <property type="entry name" value="Papain-like_cys_pep_sf"/>
</dbReference>
<dbReference type="GO" id="GO:0005829">
    <property type="term" value="C:cytosol"/>
    <property type="evidence" value="ECO:0007669"/>
    <property type="project" value="TreeGrafter"/>
</dbReference>
<evidence type="ECO:0000259" key="7">
    <source>
        <dbReference type="PROSITE" id="PS50235"/>
    </source>
</evidence>
<dbReference type="GO" id="GO:0016579">
    <property type="term" value="P:protein deubiquitination"/>
    <property type="evidence" value="ECO:0007669"/>
    <property type="project" value="InterPro"/>
</dbReference>
<dbReference type="PROSITE" id="PS50235">
    <property type="entry name" value="USP_3"/>
    <property type="match status" value="1"/>
</dbReference>
<evidence type="ECO:0000256" key="3">
    <source>
        <dbReference type="ARBA" id="ARBA00022670"/>
    </source>
</evidence>
<dbReference type="EMBL" id="JANBPU010000050">
    <property type="protein sequence ID" value="KAJ1918244.1"/>
    <property type="molecule type" value="Genomic_DNA"/>
</dbReference>
<accession>A0A9W7ZWT5</accession>
<dbReference type="GO" id="GO:0006508">
    <property type="term" value="P:proteolysis"/>
    <property type="evidence" value="ECO:0007669"/>
    <property type="project" value="UniProtKB-KW"/>
</dbReference>
<dbReference type="GO" id="GO:0005634">
    <property type="term" value="C:nucleus"/>
    <property type="evidence" value="ECO:0007669"/>
    <property type="project" value="TreeGrafter"/>
</dbReference>
<dbReference type="OrthoDB" id="429671at2759"/>
<feature type="domain" description="USP" evidence="7">
    <location>
        <begin position="7"/>
        <end position="292"/>
    </location>
</feature>
<evidence type="ECO:0000256" key="6">
    <source>
        <dbReference type="ARBA" id="ARBA00022807"/>
    </source>
</evidence>
<dbReference type="AlphaFoldDB" id="A0A9W7ZWT5"/>
<comment type="caution">
    <text evidence="8">The sequence shown here is derived from an EMBL/GenBank/DDBJ whole genome shotgun (WGS) entry which is preliminary data.</text>
</comment>
<keyword evidence="3" id="KW-0645">Protease</keyword>
<gene>
    <name evidence="8" type="ORF">H4219_002716</name>
</gene>
<dbReference type="InterPro" id="IPR001394">
    <property type="entry name" value="Peptidase_C19_UCH"/>
</dbReference>
<dbReference type="EC" id="3.4.19.12" evidence="2"/>
<organism evidence="8 9">
    <name type="scientific">Mycoemilia scoparia</name>
    <dbReference type="NCBI Taxonomy" id="417184"/>
    <lineage>
        <taxon>Eukaryota</taxon>
        <taxon>Fungi</taxon>
        <taxon>Fungi incertae sedis</taxon>
        <taxon>Zoopagomycota</taxon>
        <taxon>Kickxellomycotina</taxon>
        <taxon>Kickxellomycetes</taxon>
        <taxon>Kickxellales</taxon>
        <taxon>Kickxellaceae</taxon>
        <taxon>Mycoemilia</taxon>
    </lineage>
</organism>
<dbReference type="PANTHER" id="PTHR24006:SF687">
    <property type="entry name" value="UBIQUITIN CARBOXYL-TERMINAL HYDROLASE 10"/>
    <property type="match status" value="1"/>
</dbReference>
<dbReference type="SUPFAM" id="SSF54001">
    <property type="entry name" value="Cysteine proteinases"/>
    <property type="match status" value="1"/>
</dbReference>
<evidence type="ECO:0000256" key="4">
    <source>
        <dbReference type="ARBA" id="ARBA00022786"/>
    </source>
</evidence>
<keyword evidence="9" id="KW-1185">Reference proteome</keyword>
<keyword evidence="6" id="KW-0788">Thiol protease</keyword>
<proteinExistence type="predicted"/>
<dbReference type="CDD" id="cd02257">
    <property type="entry name" value="Peptidase_C19"/>
    <property type="match status" value="1"/>
</dbReference>
<evidence type="ECO:0000313" key="8">
    <source>
        <dbReference type="EMBL" id="KAJ1918244.1"/>
    </source>
</evidence>
<sequence>MPLIQPRGLVNAGNTCFMNVVFQSLLYCAPFYNALRQIREKVAFSFNSRIPLVESLIMFLNEFPKCDTKEDPFDFDHTYDIEPFVPQFVYDALDRKKIFRTMKGSQEDAQEFMGYLLDGIHEELMSAVIYTRAVPSDNVYTLHSAFEELVHKEILECYMGINGTKVDATKQLTLESVPQVLVLHLKRFIFCPEKGIQKIHKFVAYRESFEISPQWVSRLDQHKIRNAKYELKTVIYHHGESAGGGHYTCDISRAPGEWVRFDDVDIDYLESEASVLCEKDDRHAYILFYQRVD</sequence>
<keyword evidence="4" id="KW-0833">Ubl conjugation pathway</keyword>
<reference evidence="8" key="1">
    <citation type="submission" date="2022-07" db="EMBL/GenBank/DDBJ databases">
        <title>Phylogenomic reconstructions and comparative analyses of Kickxellomycotina fungi.</title>
        <authorList>
            <person name="Reynolds N.K."/>
            <person name="Stajich J.E."/>
            <person name="Barry K."/>
            <person name="Grigoriev I.V."/>
            <person name="Crous P."/>
            <person name="Smith M.E."/>
        </authorList>
    </citation>
    <scope>NUCLEOTIDE SEQUENCE</scope>
    <source>
        <strain evidence="8">NBRC 100468</strain>
    </source>
</reference>
<dbReference type="PANTHER" id="PTHR24006">
    <property type="entry name" value="UBIQUITIN CARBOXYL-TERMINAL HYDROLASE"/>
    <property type="match status" value="1"/>
</dbReference>
<dbReference type="PROSITE" id="PS00972">
    <property type="entry name" value="USP_1"/>
    <property type="match status" value="1"/>
</dbReference>
<dbReference type="InterPro" id="IPR050164">
    <property type="entry name" value="Peptidase_C19"/>
</dbReference>
<dbReference type="Pfam" id="PF00443">
    <property type="entry name" value="UCH"/>
    <property type="match status" value="1"/>
</dbReference>
<comment type="catalytic activity">
    <reaction evidence="1">
        <text>Thiol-dependent hydrolysis of ester, thioester, amide, peptide and isopeptide bonds formed by the C-terminal Gly of ubiquitin (a 76-residue protein attached to proteins as an intracellular targeting signal).</text>
        <dbReference type="EC" id="3.4.19.12"/>
    </reaction>
</comment>
<dbReference type="InterPro" id="IPR018200">
    <property type="entry name" value="USP_CS"/>
</dbReference>
<protein>
    <recommendedName>
        <fullName evidence="2">ubiquitinyl hydrolase 1</fullName>
        <ecNumber evidence="2">3.4.19.12</ecNumber>
    </recommendedName>
</protein>
<dbReference type="Proteomes" id="UP001150538">
    <property type="component" value="Unassembled WGS sequence"/>
</dbReference>
<keyword evidence="5" id="KW-0378">Hydrolase</keyword>
<evidence type="ECO:0000256" key="5">
    <source>
        <dbReference type="ARBA" id="ARBA00022801"/>
    </source>
</evidence>
<name>A0A9W7ZWT5_9FUNG</name>
<evidence type="ECO:0000256" key="1">
    <source>
        <dbReference type="ARBA" id="ARBA00000707"/>
    </source>
</evidence>
<evidence type="ECO:0000256" key="2">
    <source>
        <dbReference type="ARBA" id="ARBA00012759"/>
    </source>
</evidence>
<evidence type="ECO:0000313" key="9">
    <source>
        <dbReference type="Proteomes" id="UP001150538"/>
    </source>
</evidence>
<dbReference type="GO" id="GO:0004843">
    <property type="term" value="F:cysteine-type deubiquitinase activity"/>
    <property type="evidence" value="ECO:0007669"/>
    <property type="project" value="UniProtKB-EC"/>
</dbReference>
<dbReference type="InterPro" id="IPR028889">
    <property type="entry name" value="USP"/>
</dbReference>